<dbReference type="Proteomes" id="UP000078492">
    <property type="component" value="Unassembled WGS sequence"/>
</dbReference>
<evidence type="ECO:0000256" key="1">
    <source>
        <dbReference type="SAM" id="MobiDB-lite"/>
    </source>
</evidence>
<evidence type="ECO:0000313" key="3">
    <source>
        <dbReference type="Proteomes" id="UP000078492"/>
    </source>
</evidence>
<dbReference type="AlphaFoldDB" id="A0A195DCH1"/>
<gene>
    <name evidence="2" type="ORF">ALC57_17804</name>
</gene>
<sequence length="161" mass="17905">MSEPRKREEKIGPSLRRRRGYVERDEREEDGMARGGGEGEGGGREEKGNVVERRRKGQMDKREGWVSSEGVERPTPCTCVTVRPRTRRRVLISQRAPRRRASFCEPCFFRRCTARSDEGGEGARESRTVREREGGGGGGGAAVVKAGCKECHDLAQQTSPA</sequence>
<feature type="region of interest" description="Disordered" evidence="1">
    <location>
        <begin position="117"/>
        <end position="141"/>
    </location>
</feature>
<protein>
    <submittedName>
        <fullName evidence="2">Uncharacterized protein</fullName>
    </submittedName>
</protein>
<reference evidence="2 3" key="1">
    <citation type="submission" date="2015-09" db="EMBL/GenBank/DDBJ databases">
        <title>Trachymyrmex cornetzi WGS genome.</title>
        <authorList>
            <person name="Nygaard S."/>
            <person name="Hu H."/>
            <person name="Boomsma J."/>
            <person name="Zhang G."/>
        </authorList>
    </citation>
    <scope>NUCLEOTIDE SEQUENCE [LARGE SCALE GENOMIC DNA]</scope>
    <source>
        <strain evidence="2">Tcor2-1</strain>
        <tissue evidence="2">Whole body</tissue>
    </source>
</reference>
<organism evidence="2 3">
    <name type="scientific">Trachymyrmex cornetzi</name>
    <dbReference type="NCBI Taxonomy" id="471704"/>
    <lineage>
        <taxon>Eukaryota</taxon>
        <taxon>Metazoa</taxon>
        <taxon>Ecdysozoa</taxon>
        <taxon>Arthropoda</taxon>
        <taxon>Hexapoda</taxon>
        <taxon>Insecta</taxon>
        <taxon>Pterygota</taxon>
        <taxon>Neoptera</taxon>
        <taxon>Endopterygota</taxon>
        <taxon>Hymenoptera</taxon>
        <taxon>Apocrita</taxon>
        <taxon>Aculeata</taxon>
        <taxon>Formicoidea</taxon>
        <taxon>Formicidae</taxon>
        <taxon>Myrmicinae</taxon>
        <taxon>Trachymyrmex</taxon>
    </lineage>
</organism>
<feature type="region of interest" description="Disordered" evidence="1">
    <location>
        <begin position="1"/>
        <end position="76"/>
    </location>
</feature>
<accession>A0A195DCH1</accession>
<feature type="compositionally biased region" description="Basic and acidic residues" evidence="1">
    <location>
        <begin position="117"/>
        <end position="134"/>
    </location>
</feature>
<feature type="compositionally biased region" description="Basic and acidic residues" evidence="1">
    <location>
        <begin position="41"/>
        <end position="64"/>
    </location>
</feature>
<proteinExistence type="predicted"/>
<dbReference type="EMBL" id="KQ981042">
    <property type="protein sequence ID" value="KYN10114.1"/>
    <property type="molecule type" value="Genomic_DNA"/>
</dbReference>
<feature type="compositionally biased region" description="Basic and acidic residues" evidence="1">
    <location>
        <begin position="1"/>
        <end position="11"/>
    </location>
</feature>
<name>A0A195DCH1_9HYME</name>
<evidence type="ECO:0000313" key="2">
    <source>
        <dbReference type="EMBL" id="KYN10114.1"/>
    </source>
</evidence>
<keyword evidence="3" id="KW-1185">Reference proteome</keyword>